<dbReference type="InterPro" id="IPR027417">
    <property type="entry name" value="P-loop_NTPase"/>
</dbReference>
<reference evidence="3 4" key="1">
    <citation type="journal article" date="2015" name="Genome Biol. Evol.">
        <title>Comparative Genomics of a Bacterivorous Green Alga Reveals Evolutionary Causalities and Consequences of Phago-Mixotrophic Mode of Nutrition.</title>
        <authorList>
            <person name="Burns J.A."/>
            <person name="Paasch A."/>
            <person name="Narechania A."/>
            <person name="Kim E."/>
        </authorList>
    </citation>
    <scope>NUCLEOTIDE SEQUENCE [LARGE SCALE GENOMIC DNA]</scope>
    <source>
        <strain evidence="3 4">PLY_AMNH</strain>
    </source>
</reference>
<dbReference type="GO" id="GO:0005525">
    <property type="term" value="F:GTP binding"/>
    <property type="evidence" value="ECO:0007669"/>
    <property type="project" value="InterPro"/>
</dbReference>
<name>A0AAE0CFW4_9CHLO</name>
<comment type="caution">
    <text evidence="3">The sequence shown here is derived from an EMBL/GenBank/DDBJ whole genome shotgun (WGS) entry which is preliminary data.</text>
</comment>
<dbReference type="Gene3D" id="3.40.50.300">
    <property type="entry name" value="P-loop containing nucleotide triphosphate hydrolases"/>
    <property type="match status" value="1"/>
</dbReference>
<dbReference type="PANTHER" id="PTHR32120:SF11">
    <property type="entry name" value="SMALL RIBOSOMAL SUBUNIT BIOGENESIS GTPASE RSGA 1, MITOCHONDRIAL-RELATED"/>
    <property type="match status" value="1"/>
</dbReference>
<dbReference type="Gene3D" id="1.10.40.50">
    <property type="entry name" value="Probable gtpase engc, domain 3"/>
    <property type="match status" value="1"/>
</dbReference>
<feature type="region of interest" description="Disordered" evidence="1">
    <location>
        <begin position="178"/>
        <end position="226"/>
    </location>
</feature>
<keyword evidence="4" id="KW-1185">Reference proteome</keyword>
<evidence type="ECO:0000313" key="3">
    <source>
        <dbReference type="EMBL" id="KAK3253623.1"/>
    </source>
</evidence>
<dbReference type="AlphaFoldDB" id="A0AAE0CFW4"/>
<proteinExistence type="predicted"/>
<feature type="domain" description="EngC GTPase" evidence="2">
    <location>
        <begin position="44"/>
        <end position="102"/>
    </location>
</feature>
<dbReference type="InterPro" id="IPR010914">
    <property type="entry name" value="RsgA_GTPase_dom"/>
</dbReference>
<dbReference type="GO" id="GO:0003924">
    <property type="term" value="F:GTPase activity"/>
    <property type="evidence" value="ECO:0007669"/>
    <property type="project" value="InterPro"/>
</dbReference>
<evidence type="ECO:0000313" key="4">
    <source>
        <dbReference type="Proteomes" id="UP001190700"/>
    </source>
</evidence>
<dbReference type="PANTHER" id="PTHR32120">
    <property type="entry name" value="SMALL RIBOSOMAL SUBUNIT BIOGENESIS GTPASE RSGA"/>
    <property type="match status" value="1"/>
</dbReference>
<evidence type="ECO:0000256" key="1">
    <source>
        <dbReference type="SAM" id="MobiDB-lite"/>
    </source>
</evidence>
<dbReference type="Pfam" id="PF03193">
    <property type="entry name" value="RsgA_GTPase"/>
    <property type="match status" value="1"/>
</dbReference>
<sequence length="226" mass="24874">PSGAGKSSLINRLRVQPTVQEDGKETPPAPFGSFDVSVNILGDGGGGAGKGSASILVENMQSVASVAPRTGRGRHTTRHVSLLQMPGGGLLADTPGFGNPGLESVTTLALQACFPEIRLALQDPEHSCAFGNCTHRREPGCAVGTDWERYEHYQLLWDEVEAIETTFRRNFAKDEREGNVRYKSGAQGQRRPEARLNQKKHRRTSRTQSRRDLKNVIEMEEDDDEY</sequence>
<organism evidence="3 4">
    <name type="scientific">Cymbomonas tetramitiformis</name>
    <dbReference type="NCBI Taxonomy" id="36881"/>
    <lineage>
        <taxon>Eukaryota</taxon>
        <taxon>Viridiplantae</taxon>
        <taxon>Chlorophyta</taxon>
        <taxon>Pyramimonadophyceae</taxon>
        <taxon>Pyramimonadales</taxon>
        <taxon>Pyramimonadaceae</taxon>
        <taxon>Cymbomonas</taxon>
    </lineage>
</organism>
<accession>A0AAE0CFW4</accession>
<dbReference type="Proteomes" id="UP001190700">
    <property type="component" value="Unassembled WGS sequence"/>
</dbReference>
<feature type="non-terminal residue" evidence="3">
    <location>
        <position position="1"/>
    </location>
</feature>
<evidence type="ECO:0000259" key="2">
    <source>
        <dbReference type="Pfam" id="PF03193"/>
    </source>
</evidence>
<gene>
    <name evidence="3" type="ORF">CYMTET_37122</name>
</gene>
<protein>
    <recommendedName>
        <fullName evidence="2">EngC GTPase domain-containing protein</fullName>
    </recommendedName>
</protein>
<dbReference type="EMBL" id="LGRX02024720">
    <property type="protein sequence ID" value="KAK3253623.1"/>
    <property type="molecule type" value="Genomic_DNA"/>
</dbReference>
<dbReference type="SUPFAM" id="SSF52540">
    <property type="entry name" value="P-loop containing nucleoside triphosphate hydrolases"/>
    <property type="match status" value="1"/>
</dbReference>
<feature type="region of interest" description="Disordered" evidence="1">
    <location>
        <begin position="1"/>
        <end position="32"/>
    </location>
</feature>
<dbReference type="InterPro" id="IPR004881">
    <property type="entry name" value="Ribosome_biogen_GTPase_RsgA"/>
</dbReference>